<evidence type="ECO:0000313" key="2">
    <source>
        <dbReference type="Proteomes" id="UP001217089"/>
    </source>
</evidence>
<dbReference type="Proteomes" id="UP001217089">
    <property type="component" value="Unassembled WGS sequence"/>
</dbReference>
<gene>
    <name evidence="1" type="ORF">KUTeg_007758</name>
</gene>
<accession>A0ABQ9FE54</accession>
<organism evidence="1 2">
    <name type="scientific">Tegillarca granosa</name>
    <name type="common">Malaysian cockle</name>
    <name type="synonym">Anadara granosa</name>
    <dbReference type="NCBI Taxonomy" id="220873"/>
    <lineage>
        <taxon>Eukaryota</taxon>
        <taxon>Metazoa</taxon>
        <taxon>Spiralia</taxon>
        <taxon>Lophotrochozoa</taxon>
        <taxon>Mollusca</taxon>
        <taxon>Bivalvia</taxon>
        <taxon>Autobranchia</taxon>
        <taxon>Pteriomorphia</taxon>
        <taxon>Arcoida</taxon>
        <taxon>Arcoidea</taxon>
        <taxon>Arcidae</taxon>
        <taxon>Tegillarca</taxon>
    </lineage>
</organism>
<proteinExistence type="predicted"/>
<keyword evidence="2" id="KW-1185">Reference proteome</keyword>
<protein>
    <submittedName>
        <fullName evidence="1">Uncharacterized protein</fullName>
    </submittedName>
</protein>
<comment type="caution">
    <text evidence="1">The sequence shown here is derived from an EMBL/GenBank/DDBJ whole genome shotgun (WGS) entry which is preliminary data.</text>
</comment>
<name>A0ABQ9FE54_TEGGR</name>
<evidence type="ECO:0000313" key="1">
    <source>
        <dbReference type="EMBL" id="KAJ8315608.1"/>
    </source>
</evidence>
<sequence>MSGVSLIIIMKLRIRKQLCPSLISLLGTPKSERSAPVLQKSISREDIGRGSGCSLTAPNLQVSTAKTIYNIAVSLVQLMGPVGSLRPMLESVFHRMLLYPPPQHRLDALKAVKELLKNAYSLCNLAVPPSDMEFNEKHSENTDNG</sequence>
<dbReference type="EMBL" id="JARBDR010000337">
    <property type="protein sequence ID" value="KAJ8315608.1"/>
    <property type="molecule type" value="Genomic_DNA"/>
</dbReference>
<reference evidence="1 2" key="1">
    <citation type="submission" date="2022-12" db="EMBL/GenBank/DDBJ databases">
        <title>Chromosome-level genome of Tegillarca granosa.</title>
        <authorList>
            <person name="Kim J."/>
        </authorList>
    </citation>
    <scope>NUCLEOTIDE SEQUENCE [LARGE SCALE GENOMIC DNA]</scope>
    <source>
        <strain evidence="1">Teg-2019</strain>
        <tissue evidence="1">Adductor muscle</tissue>
    </source>
</reference>